<evidence type="ECO:0000256" key="3">
    <source>
        <dbReference type="ARBA" id="ARBA00022692"/>
    </source>
</evidence>
<dbReference type="Pfam" id="PF12704">
    <property type="entry name" value="MacB_PCD"/>
    <property type="match status" value="1"/>
</dbReference>
<dbReference type="EMBL" id="JWIO01000006">
    <property type="protein sequence ID" value="KLL12205.1"/>
    <property type="molecule type" value="Genomic_DNA"/>
</dbReference>
<evidence type="ECO:0000259" key="9">
    <source>
        <dbReference type="Pfam" id="PF12704"/>
    </source>
</evidence>
<dbReference type="RefSeq" id="WP_047222038.1">
    <property type="nucleotide sequence ID" value="NZ_JWIO01000006.1"/>
</dbReference>
<evidence type="ECO:0000256" key="2">
    <source>
        <dbReference type="ARBA" id="ARBA00022475"/>
    </source>
</evidence>
<keyword evidence="2" id="KW-1003">Cell membrane</keyword>
<evidence type="ECO:0000256" key="5">
    <source>
        <dbReference type="ARBA" id="ARBA00023136"/>
    </source>
</evidence>
<dbReference type="InterPro" id="IPR025857">
    <property type="entry name" value="MacB_PCD"/>
</dbReference>
<dbReference type="Pfam" id="PF02687">
    <property type="entry name" value="FtsX"/>
    <property type="match status" value="2"/>
</dbReference>
<feature type="transmembrane region" description="Helical" evidence="7">
    <location>
        <begin position="755"/>
        <end position="779"/>
    </location>
</feature>
<feature type="transmembrane region" description="Helical" evidence="7">
    <location>
        <begin position="350"/>
        <end position="372"/>
    </location>
</feature>
<proteinExistence type="inferred from homology"/>
<gene>
    <name evidence="10" type="ORF">FrCorBMG51_05590</name>
</gene>
<protein>
    <submittedName>
        <fullName evidence="10">ABC transporter permease</fullName>
    </submittedName>
</protein>
<organism evidence="10 11">
    <name type="scientific">Protofrankia coriariae</name>
    <dbReference type="NCBI Taxonomy" id="1562887"/>
    <lineage>
        <taxon>Bacteria</taxon>
        <taxon>Bacillati</taxon>
        <taxon>Actinomycetota</taxon>
        <taxon>Actinomycetes</taxon>
        <taxon>Frankiales</taxon>
        <taxon>Frankiaceae</taxon>
        <taxon>Protofrankia</taxon>
    </lineage>
</organism>
<evidence type="ECO:0000256" key="6">
    <source>
        <dbReference type="ARBA" id="ARBA00038076"/>
    </source>
</evidence>
<name>A0ABR5F654_9ACTN</name>
<keyword evidence="11" id="KW-1185">Reference proteome</keyword>
<feature type="domain" description="ABC3 transporter permease C-terminal" evidence="8">
    <location>
        <begin position="255"/>
        <end position="374"/>
    </location>
</feature>
<evidence type="ECO:0000256" key="4">
    <source>
        <dbReference type="ARBA" id="ARBA00022989"/>
    </source>
</evidence>
<dbReference type="InterPro" id="IPR003838">
    <property type="entry name" value="ABC3_permease_C"/>
</dbReference>
<accession>A0ABR5F654</accession>
<feature type="transmembrane region" description="Helical" evidence="7">
    <location>
        <begin position="475"/>
        <end position="497"/>
    </location>
</feature>
<evidence type="ECO:0000313" key="11">
    <source>
        <dbReference type="Proteomes" id="UP000035425"/>
    </source>
</evidence>
<evidence type="ECO:0000259" key="8">
    <source>
        <dbReference type="Pfam" id="PF02687"/>
    </source>
</evidence>
<feature type="transmembrane region" description="Helical" evidence="7">
    <location>
        <begin position="799"/>
        <end position="819"/>
    </location>
</feature>
<feature type="transmembrane region" description="Helical" evidence="7">
    <location>
        <begin position="436"/>
        <end position="455"/>
    </location>
</feature>
<feature type="transmembrane region" description="Helical" evidence="7">
    <location>
        <begin position="12"/>
        <end position="37"/>
    </location>
</feature>
<feature type="domain" description="ABC3 transporter permease C-terminal" evidence="8">
    <location>
        <begin position="714"/>
        <end position="829"/>
    </location>
</feature>
<comment type="similarity">
    <text evidence="6">Belongs to the ABC-4 integral membrane protein family.</text>
</comment>
<keyword evidence="4 7" id="KW-1133">Transmembrane helix</keyword>
<evidence type="ECO:0000256" key="7">
    <source>
        <dbReference type="SAM" id="Phobius"/>
    </source>
</evidence>
<sequence>MLLLALRTLRYRAGGFVASFVALFFGTVLVMACGGLMETGIRTAVPPQRLVAADVVVTGDQSHPEPIRLDATLVTRIRSVPGVADAVPDVSFPAALLRDGMPVTDGDQQIGHAWASAALGRYGIRDGAAPAEHEIAVDTATATRAGVGVGDQVDVVVRGTPARFRVSGVVSADQIIAGALFFAEPDVARIVPAGDQVDAIGVLAAPGFQSGQLRDALATALKDTPTTLLTGDERGLAEFASAADGGETMIVLAGVFGGLAVLVAIFVVASILGLSVQQRQQEMALLRAIGGTPGQLRRLLLGETMMIGLLAAAAAYPFGRPVGRFLFDQLADGGVAPPAIVFHQGFVPTLVGSAVTMLTALLAAWAAGWAAARTRPTEALVEAGLQRRWVSWPRILFAVLFLAGGMALTLVTALVMKGPVAASTAGPTAMLWATGFALLGPGLTRVIVLVLYVPLRAMCGLSGHLALLNARTRRIRTAGMIMPIMLATGLATSLLYLQTSQSEAADRAYTENLRADAALVSTAGGFPVNLVRSVRTLPGVGQASAVVNSEGYLESEEVAETGYRETVPLQGITADGADRTAPVALTAGTLADLRGDTVALATTSARHFGYELGDTVPLWLGDNTRVSAKVVALFAARHGFETMLAPAELVAPHTRTGLAQEILVRAAPGVAPGTLIATLADFAADHPGLRVAGQDTLRSAHAEQEQTGVWINYLLAFMIICYTVISLVNTLIVATAERRREFAVQRLIGTTRGQVLGMMSAEAVLVVVGGIILGTLVSITTLVPFNLALSDSPLPHGPLWIYLAVTGSAAALTLLATLLPTLYALRTPPVAASTTP</sequence>
<dbReference type="InterPro" id="IPR038766">
    <property type="entry name" value="Membrane_comp_ABC_pdt"/>
</dbReference>
<comment type="subcellular location">
    <subcellularLocation>
        <location evidence="1">Cell membrane</location>
        <topology evidence="1">Multi-pass membrane protein</topology>
    </subcellularLocation>
</comment>
<feature type="transmembrane region" description="Helical" evidence="7">
    <location>
        <begin position="249"/>
        <end position="275"/>
    </location>
</feature>
<feature type="transmembrane region" description="Helical" evidence="7">
    <location>
        <begin position="296"/>
        <end position="318"/>
    </location>
</feature>
<dbReference type="PANTHER" id="PTHR30287:SF1">
    <property type="entry name" value="INNER MEMBRANE PROTEIN"/>
    <property type="match status" value="1"/>
</dbReference>
<reference evidence="10 11" key="1">
    <citation type="submission" date="2014-12" db="EMBL/GenBank/DDBJ databases">
        <title>Frankia sp. BMG5.1 draft genome.</title>
        <authorList>
            <person name="Gtari M."/>
            <person name="Ghodhbane-Gtari F."/>
            <person name="Nouioui I."/>
            <person name="Ktari A."/>
            <person name="Hezbri K."/>
            <person name="Mimouni W."/>
            <person name="Sbissi I."/>
            <person name="Ayari A."/>
            <person name="Yamanaka T."/>
            <person name="Normand P."/>
            <person name="Tisa L.S."/>
            <person name="Boudabous A."/>
        </authorList>
    </citation>
    <scope>NUCLEOTIDE SEQUENCE [LARGE SCALE GENOMIC DNA]</scope>
    <source>
        <strain evidence="10 11">BMG5.1</strain>
    </source>
</reference>
<dbReference type="PROSITE" id="PS51257">
    <property type="entry name" value="PROKAR_LIPOPROTEIN"/>
    <property type="match status" value="1"/>
</dbReference>
<feature type="domain" description="MacB-like periplasmic core" evidence="9">
    <location>
        <begin position="21"/>
        <end position="218"/>
    </location>
</feature>
<dbReference type="Proteomes" id="UP000035425">
    <property type="component" value="Unassembled WGS sequence"/>
</dbReference>
<feature type="transmembrane region" description="Helical" evidence="7">
    <location>
        <begin position="395"/>
        <end position="416"/>
    </location>
</feature>
<evidence type="ECO:0000256" key="1">
    <source>
        <dbReference type="ARBA" id="ARBA00004651"/>
    </source>
</evidence>
<keyword evidence="5 7" id="KW-0472">Membrane</keyword>
<dbReference type="PANTHER" id="PTHR30287">
    <property type="entry name" value="MEMBRANE COMPONENT OF PREDICTED ABC SUPERFAMILY METABOLITE UPTAKE TRANSPORTER"/>
    <property type="match status" value="1"/>
</dbReference>
<feature type="transmembrane region" description="Helical" evidence="7">
    <location>
        <begin position="710"/>
        <end position="734"/>
    </location>
</feature>
<evidence type="ECO:0000313" key="10">
    <source>
        <dbReference type="EMBL" id="KLL12205.1"/>
    </source>
</evidence>
<comment type="caution">
    <text evidence="10">The sequence shown here is derived from an EMBL/GenBank/DDBJ whole genome shotgun (WGS) entry which is preliminary data.</text>
</comment>
<keyword evidence="3 7" id="KW-0812">Transmembrane</keyword>